<dbReference type="KEGG" id="mpp:MICPUCDRAFT_51425"/>
<dbReference type="RefSeq" id="XP_003061832.1">
    <property type="nucleotide sequence ID" value="XM_003061786.1"/>
</dbReference>
<dbReference type="EMBL" id="GG663744">
    <property type="protein sequence ID" value="EEH54462.1"/>
    <property type="molecule type" value="Genomic_DNA"/>
</dbReference>
<sequence>MTCAMKALSGNFAGSCPKGLSKSACKLSKPWNRTLLNITKKYPNAAASASSCRSVPASSCEYSYVVVVAAAAAAGD</sequence>
<dbReference type="Proteomes" id="UP000001876">
    <property type="component" value="Unassembled WGS sequence"/>
</dbReference>
<evidence type="ECO:0000313" key="1">
    <source>
        <dbReference type="EMBL" id="EEH54462.1"/>
    </source>
</evidence>
<keyword evidence="2" id="KW-1185">Reference proteome</keyword>
<dbReference type="AlphaFoldDB" id="C1N1J3"/>
<proteinExistence type="predicted"/>
<organism evidence="2">
    <name type="scientific">Micromonas pusilla (strain CCMP1545)</name>
    <name type="common">Picoplanktonic green alga</name>
    <dbReference type="NCBI Taxonomy" id="564608"/>
    <lineage>
        <taxon>Eukaryota</taxon>
        <taxon>Viridiplantae</taxon>
        <taxon>Chlorophyta</taxon>
        <taxon>Mamiellophyceae</taxon>
        <taxon>Mamiellales</taxon>
        <taxon>Mamiellaceae</taxon>
        <taxon>Micromonas</taxon>
    </lineage>
</organism>
<evidence type="ECO:0000313" key="2">
    <source>
        <dbReference type="Proteomes" id="UP000001876"/>
    </source>
</evidence>
<accession>C1N1J3</accession>
<gene>
    <name evidence="1" type="ORF">MICPUCDRAFT_51425</name>
</gene>
<reference evidence="1 2" key="1">
    <citation type="journal article" date="2009" name="Science">
        <title>Green evolution and dynamic adaptations revealed by genomes of the marine picoeukaryotes Micromonas.</title>
        <authorList>
            <person name="Worden A.Z."/>
            <person name="Lee J.H."/>
            <person name="Mock T."/>
            <person name="Rouze P."/>
            <person name="Simmons M.P."/>
            <person name="Aerts A.L."/>
            <person name="Allen A.E."/>
            <person name="Cuvelier M.L."/>
            <person name="Derelle E."/>
            <person name="Everett M.V."/>
            <person name="Foulon E."/>
            <person name="Grimwood J."/>
            <person name="Gundlach H."/>
            <person name="Henrissat B."/>
            <person name="Napoli C."/>
            <person name="McDonald S.M."/>
            <person name="Parker M.S."/>
            <person name="Rombauts S."/>
            <person name="Salamov A."/>
            <person name="Von Dassow P."/>
            <person name="Badger J.H."/>
            <person name="Coutinho P.M."/>
            <person name="Demir E."/>
            <person name="Dubchak I."/>
            <person name="Gentemann C."/>
            <person name="Eikrem W."/>
            <person name="Gready J.E."/>
            <person name="John U."/>
            <person name="Lanier W."/>
            <person name="Lindquist E.A."/>
            <person name="Lucas S."/>
            <person name="Mayer K.F."/>
            <person name="Moreau H."/>
            <person name="Not F."/>
            <person name="Otillar R."/>
            <person name="Panaud O."/>
            <person name="Pangilinan J."/>
            <person name="Paulsen I."/>
            <person name="Piegu B."/>
            <person name="Poliakov A."/>
            <person name="Robbens S."/>
            <person name="Schmutz J."/>
            <person name="Toulza E."/>
            <person name="Wyss T."/>
            <person name="Zelensky A."/>
            <person name="Zhou K."/>
            <person name="Armbrust E.V."/>
            <person name="Bhattacharya D."/>
            <person name="Goodenough U.W."/>
            <person name="Van de Peer Y."/>
            <person name="Grigoriev I.V."/>
        </authorList>
    </citation>
    <scope>NUCLEOTIDE SEQUENCE [LARGE SCALE GENOMIC DNA]</scope>
    <source>
        <strain evidence="1 2">CCMP1545</strain>
    </source>
</reference>
<dbReference type="GeneID" id="9687008"/>
<protein>
    <submittedName>
        <fullName evidence="1">Predicted protein</fullName>
    </submittedName>
</protein>
<name>C1N1J3_MICPC</name>